<proteinExistence type="inferred from homology"/>
<dbReference type="EMBL" id="SFCI01000275">
    <property type="protein sequence ID" value="TFY80887.1"/>
    <property type="molecule type" value="Genomic_DNA"/>
</dbReference>
<evidence type="ECO:0000256" key="1">
    <source>
        <dbReference type="ARBA" id="ARBA00001974"/>
    </source>
</evidence>
<dbReference type="OrthoDB" id="269227at2759"/>
<dbReference type="SUPFAM" id="SSF51905">
    <property type="entry name" value="FAD/NAD(P)-binding domain"/>
    <property type="match status" value="1"/>
</dbReference>
<dbReference type="STRING" id="135208.A0A4Z0A3I4"/>
<name>A0A4Z0A3I4_9AGAM</name>
<evidence type="ECO:0000256" key="2">
    <source>
        <dbReference type="ARBA" id="ARBA00010790"/>
    </source>
</evidence>
<comment type="cofactor">
    <cofactor evidence="1">
        <name>FAD</name>
        <dbReference type="ChEBI" id="CHEBI:57692"/>
    </cofactor>
</comment>
<reference evidence="4 5" key="1">
    <citation type="submission" date="2019-02" db="EMBL/GenBank/DDBJ databases">
        <title>Genome sequencing of the rare red list fungi Hericium alpestre (H. flagellum).</title>
        <authorList>
            <person name="Buettner E."/>
            <person name="Kellner H."/>
        </authorList>
    </citation>
    <scope>NUCLEOTIDE SEQUENCE [LARGE SCALE GENOMIC DNA]</scope>
    <source>
        <strain evidence="4 5">DSM 108284</strain>
    </source>
</reference>
<dbReference type="InterPro" id="IPR007867">
    <property type="entry name" value="GMC_OxRtase_C"/>
</dbReference>
<dbReference type="AlphaFoldDB" id="A0A4Z0A3I4"/>
<evidence type="ECO:0000313" key="4">
    <source>
        <dbReference type="EMBL" id="TFY80887.1"/>
    </source>
</evidence>
<dbReference type="Pfam" id="PF05199">
    <property type="entry name" value="GMC_oxred_C"/>
    <property type="match status" value="1"/>
</dbReference>
<dbReference type="GO" id="GO:0016614">
    <property type="term" value="F:oxidoreductase activity, acting on CH-OH group of donors"/>
    <property type="evidence" value="ECO:0007669"/>
    <property type="project" value="InterPro"/>
</dbReference>
<sequence length="77" mass="8159">MRDNAASNAHAVGTAGMSPYGASYGVVDPDLHVKGVTGLRIIDASIVPFVPSAHTMAPTYIIAERGAEFVKEEWVNM</sequence>
<dbReference type="PANTHER" id="PTHR11552:SF147">
    <property type="entry name" value="CHOLINE DEHYDROGENASE, MITOCHONDRIAL"/>
    <property type="match status" value="1"/>
</dbReference>
<dbReference type="GO" id="GO:0050660">
    <property type="term" value="F:flavin adenine dinucleotide binding"/>
    <property type="evidence" value="ECO:0007669"/>
    <property type="project" value="InterPro"/>
</dbReference>
<dbReference type="InterPro" id="IPR012132">
    <property type="entry name" value="GMC_OxRdtase"/>
</dbReference>
<dbReference type="Gene3D" id="3.50.50.60">
    <property type="entry name" value="FAD/NAD(P)-binding domain"/>
    <property type="match status" value="1"/>
</dbReference>
<gene>
    <name evidence="4" type="ORF">EWM64_g3125</name>
</gene>
<evidence type="ECO:0000259" key="3">
    <source>
        <dbReference type="Pfam" id="PF05199"/>
    </source>
</evidence>
<evidence type="ECO:0000313" key="5">
    <source>
        <dbReference type="Proteomes" id="UP000298061"/>
    </source>
</evidence>
<organism evidence="4 5">
    <name type="scientific">Hericium alpestre</name>
    <dbReference type="NCBI Taxonomy" id="135208"/>
    <lineage>
        <taxon>Eukaryota</taxon>
        <taxon>Fungi</taxon>
        <taxon>Dikarya</taxon>
        <taxon>Basidiomycota</taxon>
        <taxon>Agaricomycotina</taxon>
        <taxon>Agaricomycetes</taxon>
        <taxon>Russulales</taxon>
        <taxon>Hericiaceae</taxon>
        <taxon>Hericium</taxon>
    </lineage>
</organism>
<comment type="caution">
    <text evidence="4">The sequence shown here is derived from an EMBL/GenBank/DDBJ whole genome shotgun (WGS) entry which is preliminary data.</text>
</comment>
<dbReference type="PANTHER" id="PTHR11552">
    <property type="entry name" value="GLUCOSE-METHANOL-CHOLINE GMC OXIDOREDUCTASE"/>
    <property type="match status" value="1"/>
</dbReference>
<protein>
    <recommendedName>
        <fullName evidence="3">Glucose-methanol-choline oxidoreductase C-terminal domain-containing protein</fullName>
    </recommendedName>
</protein>
<keyword evidence="5" id="KW-1185">Reference proteome</keyword>
<accession>A0A4Z0A3I4</accession>
<dbReference type="Proteomes" id="UP000298061">
    <property type="component" value="Unassembled WGS sequence"/>
</dbReference>
<feature type="domain" description="Glucose-methanol-choline oxidoreductase C-terminal" evidence="3">
    <location>
        <begin position="2"/>
        <end position="63"/>
    </location>
</feature>
<dbReference type="InterPro" id="IPR036188">
    <property type="entry name" value="FAD/NAD-bd_sf"/>
</dbReference>
<comment type="similarity">
    <text evidence="2">Belongs to the GMC oxidoreductase family.</text>
</comment>